<dbReference type="GO" id="GO:0016705">
    <property type="term" value="F:oxidoreductase activity, acting on paired donors, with incorporation or reduction of molecular oxygen"/>
    <property type="evidence" value="ECO:0007669"/>
    <property type="project" value="InterPro"/>
</dbReference>
<dbReference type="SMART" id="SM00702">
    <property type="entry name" value="P4Hc"/>
    <property type="match status" value="1"/>
</dbReference>
<evidence type="ECO:0000256" key="3">
    <source>
        <dbReference type="ARBA" id="ARBA00022964"/>
    </source>
</evidence>
<protein>
    <recommendedName>
        <fullName evidence="7">Fe2OG dioxygenase domain-containing protein</fullName>
    </recommendedName>
</protein>
<dbReference type="AlphaFoldDB" id="A0AAN7SN33"/>
<dbReference type="EMBL" id="JARPUR010000004">
    <property type="protein sequence ID" value="KAK4877483.1"/>
    <property type="molecule type" value="Genomic_DNA"/>
</dbReference>
<dbReference type="InterPro" id="IPR044862">
    <property type="entry name" value="Pro_4_hyd_alph_FE2OG_OXY"/>
</dbReference>
<dbReference type="PANTHER" id="PTHR14650:SF1">
    <property type="entry name" value="2-OXOGLUTARATE AND IRON-DEPENDENT OXYGENASE DOMAIN-CONTAINING PROTEIN 3"/>
    <property type="match status" value="1"/>
</dbReference>
<reference evidence="9" key="1">
    <citation type="submission" date="2023-01" db="EMBL/GenBank/DDBJ databases">
        <title>Key to firefly adult light organ development and bioluminescence: homeobox transcription factors regulate luciferase expression and transportation to peroxisome.</title>
        <authorList>
            <person name="Fu X."/>
        </authorList>
    </citation>
    <scope>NUCLEOTIDE SEQUENCE [LARGE SCALE GENOMIC DNA]</scope>
</reference>
<evidence type="ECO:0000313" key="8">
    <source>
        <dbReference type="EMBL" id="KAK4877483.1"/>
    </source>
</evidence>
<dbReference type="Proteomes" id="UP001353858">
    <property type="component" value="Unassembled WGS sequence"/>
</dbReference>
<evidence type="ECO:0000313" key="9">
    <source>
        <dbReference type="Proteomes" id="UP001353858"/>
    </source>
</evidence>
<evidence type="ECO:0000256" key="6">
    <source>
        <dbReference type="SAM" id="Phobius"/>
    </source>
</evidence>
<accession>A0AAN7SN33</accession>
<dbReference type="GO" id="GO:0031418">
    <property type="term" value="F:L-ascorbic acid binding"/>
    <property type="evidence" value="ECO:0007669"/>
    <property type="project" value="InterPro"/>
</dbReference>
<evidence type="ECO:0000256" key="2">
    <source>
        <dbReference type="ARBA" id="ARBA00022723"/>
    </source>
</evidence>
<keyword evidence="5" id="KW-0408">Iron</keyword>
<dbReference type="PROSITE" id="PS51471">
    <property type="entry name" value="FE2OG_OXY"/>
    <property type="match status" value="1"/>
</dbReference>
<comment type="cofactor">
    <cofactor evidence="1">
        <name>L-ascorbate</name>
        <dbReference type="ChEBI" id="CHEBI:38290"/>
    </cofactor>
</comment>
<sequence length="298" mass="33882">MTTTSKKNKAIQKEAEVNVKTKYTTPSFYSKQRIWSRFVVVAGVIVYIWYTSKDGKETSLGRQKEILQQRGQAFQCDSDYLEEINSFPSCIPKKCGRYISDKIVTINDVDILLKIAKRGFALGGSDGGASILDLHSGALSLGEKFINVYSLDKAKDVFNAADLVAYKIVKAKIQHAIAETFQIGIDSLHLTHPTFFSRLNSLDARTIHDEYWHVHVDKEVYESFHYTSLLYLSDFGKDFQGGRLIFLDSPKNNITLEPRKGRVAMFSSGRENPHFVERVTSGVMRINIVYYTFRFCGR</sequence>
<dbReference type="GO" id="GO:0016020">
    <property type="term" value="C:membrane"/>
    <property type="evidence" value="ECO:0007669"/>
    <property type="project" value="TreeGrafter"/>
</dbReference>
<keyword evidence="2" id="KW-0479">Metal-binding</keyword>
<keyword evidence="6" id="KW-0472">Membrane</keyword>
<gene>
    <name evidence="8" type="ORF">RN001_009989</name>
</gene>
<feature type="domain" description="Fe2OG dioxygenase" evidence="7">
    <location>
        <begin position="190"/>
        <end position="297"/>
    </location>
</feature>
<keyword evidence="4" id="KW-0560">Oxidoreductase</keyword>
<comment type="caution">
    <text evidence="8">The sequence shown here is derived from an EMBL/GenBank/DDBJ whole genome shotgun (WGS) entry which is preliminary data.</text>
</comment>
<keyword evidence="6" id="KW-0812">Transmembrane</keyword>
<dbReference type="GO" id="GO:0005506">
    <property type="term" value="F:iron ion binding"/>
    <property type="evidence" value="ECO:0007669"/>
    <property type="project" value="InterPro"/>
</dbReference>
<dbReference type="Pfam" id="PF13640">
    <property type="entry name" value="2OG-FeII_Oxy_3"/>
    <property type="match status" value="1"/>
</dbReference>
<name>A0AAN7SN33_9COLE</name>
<evidence type="ECO:0000256" key="1">
    <source>
        <dbReference type="ARBA" id="ARBA00001961"/>
    </source>
</evidence>
<keyword evidence="3" id="KW-0223">Dioxygenase</keyword>
<dbReference type="InterPro" id="IPR005123">
    <property type="entry name" value="Oxoglu/Fe-dep_dioxygenase_dom"/>
</dbReference>
<dbReference type="InterPro" id="IPR039210">
    <property type="entry name" value="OGFOD3"/>
</dbReference>
<dbReference type="PANTHER" id="PTHR14650">
    <property type="entry name" value="PROLYL HYDROXYLASE-RELATED"/>
    <property type="match status" value="1"/>
</dbReference>
<organism evidence="8 9">
    <name type="scientific">Aquatica leii</name>
    <dbReference type="NCBI Taxonomy" id="1421715"/>
    <lineage>
        <taxon>Eukaryota</taxon>
        <taxon>Metazoa</taxon>
        <taxon>Ecdysozoa</taxon>
        <taxon>Arthropoda</taxon>
        <taxon>Hexapoda</taxon>
        <taxon>Insecta</taxon>
        <taxon>Pterygota</taxon>
        <taxon>Neoptera</taxon>
        <taxon>Endopterygota</taxon>
        <taxon>Coleoptera</taxon>
        <taxon>Polyphaga</taxon>
        <taxon>Elateriformia</taxon>
        <taxon>Elateroidea</taxon>
        <taxon>Lampyridae</taxon>
        <taxon>Luciolinae</taxon>
        <taxon>Aquatica</taxon>
    </lineage>
</organism>
<evidence type="ECO:0000256" key="5">
    <source>
        <dbReference type="ARBA" id="ARBA00023004"/>
    </source>
</evidence>
<evidence type="ECO:0000259" key="7">
    <source>
        <dbReference type="PROSITE" id="PS51471"/>
    </source>
</evidence>
<dbReference type="GO" id="GO:0051213">
    <property type="term" value="F:dioxygenase activity"/>
    <property type="evidence" value="ECO:0007669"/>
    <property type="project" value="UniProtKB-KW"/>
</dbReference>
<evidence type="ECO:0000256" key="4">
    <source>
        <dbReference type="ARBA" id="ARBA00023002"/>
    </source>
</evidence>
<keyword evidence="6" id="KW-1133">Transmembrane helix</keyword>
<proteinExistence type="predicted"/>
<feature type="transmembrane region" description="Helical" evidence="6">
    <location>
        <begin position="34"/>
        <end position="50"/>
    </location>
</feature>
<dbReference type="InterPro" id="IPR006620">
    <property type="entry name" value="Pro_4_hyd_alph"/>
</dbReference>
<keyword evidence="9" id="KW-1185">Reference proteome</keyword>
<dbReference type="Gene3D" id="2.60.120.620">
    <property type="entry name" value="q2cbj1_9rhob like domain"/>
    <property type="match status" value="1"/>
</dbReference>